<dbReference type="InterPro" id="IPR004660">
    <property type="entry name" value="PDH_E1"/>
</dbReference>
<sequence>MSELERDVDPFETKEWLESLDSLIRVEGAERAQFIIDELLNQARAEGVPVQSGVTTAYVNTIPVSAQPAYPGDHAIERRIRSAVRWNAIAMVLRSQKKDLDLGGHISTFQSAATMYEVCYNHFFKAATDKNGGDLIFSQGHAAPGIYARAFLEGRLSEQQMDNFRQEAFTDGLSSYPHPKLMPEFWQFSTVSMGLGPVNAIYQARFLKYLENRGLKDTADQKVYAFLGDGEMDEIESKGALTFAAREKLDNLIFTISCNLQRLDGPVNGNGKIIQELEGLFVGAGWEVIKVLWGSNWDKLFAKDTSGKLTQLMMEVLDGDYLTFKSKNGAYIREHFFGRYPETAALVADMSDDEIWELRRGAHDSEKLYAAYAKAQHATKPVVILAHQVKGYKIPEAESKNTAHQSKKMSYDSLKGFRDYFELPLTDEQVENLEYIKFAEGSAEYEYLHAHRKALNGYVPARRKAFNIDYQVPALEEFQALLEAQPRGISTTMAFSRVLNTLLKNKNIGKTIVPIIADEARTFGMEGLFRQIGIYNPHGQNYVPSDRDLVAYYREAKDGQVLQEGINELGATSSWVAAATSYSVSNQPMIPFFIYYSMFGFQRVGDMMWLAGDQLARGFMIGGTSGRTTLNGEGLQHEDGHSHIQASVIPNCVTYDPSFAFEVAVIVQDGINRMYGEKQEDVFYYITTLNEVTEQPAMPSGAEEGIRKGLYKFETVEGKKGKGHVQLLGSGAIMRHVREAAQILAKEYGITSDVFSAPSFNELGRDGADCARWNLLHLTEAPRVPYVGQVLADLPTVASTDYMKLYAEQIRAYVPTRHYHVLGTDGFGRSDSRANLREHFEINEHYVVVAALAQLAKEGSVDAKVVEEAIKKFGLNVDRINPLYA</sequence>
<keyword evidence="7 9" id="KW-0670">Pyruvate</keyword>
<dbReference type="PANTHER" id="PTHR43825:SF3">
    <property type="entry name" value="PYRUVATE DEHYDROGENASE E1 COMPONENT"/>
    <property type="match status" value="1"/>
</dbReference>
<evidence type="ECO:0000259" key="13">
    <source>
        <dbReference type="Pfam" id="PF22613"/>
    </source>
</evidence>
<evidence type="ECO:0000256" key="7">
    <source>
        <dbReference type="ARBA" id="ARBA00023317"/>
    </source>
</evidence>
<dbReference type="GO" id="GO:0004739">
    <property type="term" value="F:pyruvate dehydrogenase (acetyl-transferring) activity"/>
    <property type="evidence" value="ECO:0007669"/>
    <property type="project" value="UniProtKB-EC"/>
</dbReference>
<dbReference type="OrthoDB" id="9759664at2"/>
<evidence type="ECO:0000256" key="4">
    <source>
        <dbReference type="ARBA" id="ARBA00017172"/>
    </source>
</evidence>
<evidence type="ECO:0000256" key="1">
    <source>
        <dbReference type="ARBA" id="ARBA00001964"/>
    </source>
</evidence>
<evidence type="ECO:0000256" key="2">
    <source>
        <dbReference type="ARBA" id="ARBA00003157"/>
    </source>
</evidence>
<dbReference type="Gene3D" id="3.40.50.970">
    <property type="match status" value="2"/>
</dbReference>
<evidence type="ECO:0000256" key="5">
    <source>
        <dbReference type="ARBA" id="ARBA00023002"/>
    </source>
</evidence>
<evidence type="ECO:0000259" key="11">
    <source>
        <dbReference type="Pfam" id="PF00456"/>
    </source>
</evidence>
<dbReference type="EMBL" id="AE017143">
    <property type="protein sequence ID" value="AAP96402.1"/>
    <property type="molecule type" value="Genomic_DNA"/>
</dbReference>
<feature type="binding site" evidence="10">
    <location>
        <position position="261"/>
    </location>
    <ligand>
        <name>Mg(2+)</name>
        <dbReference type="ChEBI" id="CHEBI:18420"/>
    </ligand>
</feature>
<dbReference type="CDD" id="cd02017">
    <property type="entry name" value="TPP_E1_EcPDC_like"/>
    <property type="match status" value="1"/>
</dbReference>
<feature type="domain" description="Transketolase-like C-terminal" evidence="13">
    <location>
        <begin position="709"/>
        <end position="842"/>
    </location>
</feature>
<dbReference type="AlphaFoldDB" id="Q7VL57"/>
<dbReference type="Gene3D" id="3.40.50.920">
    <property type="match status" value="1"/>
</dbReference>
<dbReference type="InterPro" id="IPR005474">
    <property type="entry name" value="Transketolase_N"/>
</dbReference>
<proteinExistence type="predicted"/>
<comment type="cofactor">
    <cofactor evidence="1 9">
        <name>thiamine diphosphate</name>
        <dbReference type="ChEBI" id="CHEBI:58937"/>
    </cofactor>
</comment>
<dbReference type="InterPro" id="IPR051157">
    <property type="entry name" value="PDH/Transketolase"/>
</dbReference>
<dbReference type="STRING" id="233412.HD_1625"/>
<dbReference type="InterPro" id="IPR029061">
    <property type="entry name" value="THDP-binding"/>
</dbReference>
<dbReference type="PIRSF" id="PIRSF000156">
    <property type="entry name" value="Pyruvate_dh_E1"/>
    <property type="match status" value="1"/>
</dbReference>
<feature type="domain" description="Transketolase N-terminal" evidence="11">
    <location>
        <begin position="103"/>
        <end position="296"/>
    </location>
</feature>
<gene>
    <name evidence="14" type="primary">aceE</name>
    <name evidence="14" type="ordered locus">HD_1625</name>
</gene>
<reference evidence="15" key="1">
    <citation type="submission" date="2003-06" db="EMBL/GenBank/DDBJ databases">
        <title>The complete genome sequence of Haemophilus ducreyi.</title>
        <authorList>
            <person name="Munson R.S. Jr."/>
            <person name="Ray W.C."/>
            <person name="Mahairas G."/>
            <person name="Sabo P."/>
            <person name="Mungur R."/>
            <person name="Johnson L."/>
            <person name="Nguyen D."/>
            <person name="Wang J."/>
            <person name="Forst C."/>
            <person name="Hood L."/>
        </authorList>
    </citation>
    <scope>NUCLEOTIDE SEQUENCE [LARGE SCALE GENOMIC DNA]</scope>
    <source>
        <strain evidence="15">35000HP / ATCC 700724</strain>
    </source>
</reference>
<dbReference type="Pfam" id="PF22613">
    <property type="entry name" value="Transketolase_C_1"/>
    <property type="match status" value="1"/>
</dbReference>
<feature type="binding site" evidence="10">
    <location>
        <position position="259"/>
    </location>
    <ligand>
        <name>Mg(2+)</name>
        <dbReference type="ChEBI" id="CHEBI:18420"/>
    </ligand>
</feature>
<dbReference type="SUPFAM" id="SSF52922">
    <property type="entry name" value="TK C-terminal domain-like"/>
    <property type="match status" value="1"/>
</dbReference>
<dbReference type="SUPFAM" id="SSF52518">
    <property type="entry name" value="Thiamin diphosphate-binding fold (THDP-binding)"/>
    <property type="match status" value="2"/>
</dbReference>
<dbReference type="RefSeq" id="WP_010945434.1">
    <property type="nucleotide sequence ID" value="NC_002940.2"/>
</dbReference>
<keyword evidence="15" id="KW-1185">Reference proteome</keyword>
<comment type="catalytic activity">
    <reaction evidence="8 9">
        <text>N(6)-[(R)-lipoyl]-L-lysyl-[protein] + pyruvate + H(+) = N(6)-[(R)-S(8)-acetyldihydrolipoyl]-L-lysyl-[protein] + CO2</text>
        <dbReference type="Rhea" id="RHEA:19189"/>
        <dbReference type="Rhea" id="RHEA-COMP:10474"/>
        <dbReference type="Rhea" id="RHEA-COMP:10478"/>
        <dbReference type="ChEBI" id="CHEBI:15361"/>
        <dbReference type="ChEBI" id="CHEBI:15378"/>
        <dbReference type="ChEBI" id="CHEBI:16526"/>
        <dbReference type="ChEBI" id="CHEBI:83099"/>
        <dbReference type="ChEBI" id="CHEBI:83111"/>
        <dbReference type="EC" id="1.2.4.1"/>
    </reaction>
</comment>
<dbReference type="HOGENOM" id="CLU_009154_2_0_6"/>
<protein>
    <recommendedName>
        <fullName evidence="4 9">Pyruvate dehydrogenase E1 component</fullName>
        <ecNumber evidence="3 9">1.2.4.1</ecNumber>
    </recommendedName>
</protein>
<comment type="function">
    <text evidence="2 9">Component of the pyruvate dehydrogenase (PDH) complex, that catalyzes the overall conversion of pyruvate to acetyl-CoA and CO(2).</text>
</comment>
<evidence type="ECO:0000256" key="9">
    <source>
        <dbReference type="PIRNR" id="PIRNR000156"/>
    </source>
</evidence>
<keyword evidence="10" id="KW-0460">Magnesium</keyword>
<evidence type="ECO:0000313" key="15">
    <source>
        <dbReference type="Proteomes" id="UP000001022"/>
    </source>
</evidence>
<feature type="domain" description="Pyruvate dehydrogenase E1 component middle" evidence="12">
    <location>
        <begin position="485"/>
        <end position="696"/>
    </location>
</feature>
<dbReference type="Proteomes" id="UP000001022">
    <property type="component" value="Chromosome"/>
</dbReference>
<dbReference type="InterPro" id="IPR055152">
    <property type="entry name" value="Transketolase-like_C_2"/>
</dbReference>
<dbReference type="InterPro" id="IPR035807">
    <property type="entry name" value="PDC_E1_N"/>
</dbReference>
<keyword evidence="10" id="KW-0479">Metal-binding</keyword>
<evidence type="ECO:0000256" key="8">
    <source>
        <dbReference type="ARBA" id="ARBA00051231"/>
    </source>
</evidence>
<dbReference type="PANTHER" id="PTHR43825">
    <property type="entry name" value="PYRUVATE DEHYDROGENASE E1 COMPONENT"/>
    <property type="match status" value="1"/>
</dbReference>
<dbReference type="NCBIfam" id="TIGR00759">
    <property type="entry name" value="aceE"/>
    <property type="match status" value="1"/>
</dbReference>
<evidence type="ECO:0000313" key="14">
    <source>
        <dbReference type="EMBL" id="AAP96402.1"/>
    </source>
</evidence>
<dbReference type="InterPro" id="IPR041621">
    <property type="entry name" value="PDH_E1_M"/>
</dbReference>
<organism evidence="14 15">
    <name type="scientific">Haemophilus ducreyi (strain 35000HP / ATCC 700724)</name>
    <dbReference type="NCBI Taxonomy" id="233412"/>
    <lineage>
        <taxon>Bacteria</taxon>
        <taxon>Pseudomonadati</taxon>
        <taxon>Pseudomonadota</taxon>
        <taxon>Gammaproteobacteria</taxon>
        <taxon>Pasteurellales</taxon>
        <taxon>Pasteurellaceae</taxon>
        <taxon>Haemophilus</taxon>
    </lineage>
</organism>
<evidence type="ECO:0000256" key="3">
    <source>
        <dbReference type="ARBA" id="ARBA00012281"/>
    </source>
</evidence>
<dbReference type="FunFam" id="3.40.50.970:FF:000011">
    <property type="entry name" value="Pyruvate dehydrogenase E1 component"/>
    <property type="match status" value="1"/>
</dbReference>
<accession>Q7VL57</accession>
<dbReference type="FunFam" id="3.40.50.970:FF:000009">
    <property type="entry name" value="Pyruvate dehydrogenase E1 component"/>
    <property type="match status" value="1"/>
</dbReference>
<dbReference type="KEGG" id="hdu:HD_1625"/>
<dbReference type="eggNOG" id="COG2609">
    <property type="taxonomic scope" value="Bacteria"/>
</dbReference>
<evidence type="ECO:0000256" key="10">
    <source>
        <dbReference type="PIRSR" id="PIRSR000156-1"/>
    </source>
</evidence>
<dbReference type="Pfam" id="PF17831">
    <property type="entry name" value="PDH_E1_M"/>
    <property type="match status" value="1"/>
</dbReference>
<keyword evidence="6 9" id="KW-0786">Thiamine pyrophosphate</keyword>
<feature type="binding site" evidence="10">
    <location>
        <position position="229"/>
    </location>
    <ligand>
        <name>Mg(2+)</name>
        <dbReference type="ChEBI" id="CHEBI:18420"/>
    </ligand>
</feature>
<comment type="cofactor">
    <cofactor evidence="10">
        <name>Mg(2+)</name>
        <dbReference type="ChEBI" id="CHEBI:18420"/>
    </cofactor>
</comment>
<evidence type="ECO:0000256" key="6">
    <source>
        <dbReference type="ARBA" id="ARBA00023052"/>
    </source>
</evidence>
<dbReference type="InterPro" id="IPR009014">
    <property type="entry name" value="Transketo_C/PFOR_II"/>
</dbReference>
<name>Q7VL57_HAEDU</name>
<evidence type="ECO:0000259" key="12">
    <source>
        <dbReference type="Pfam" id="PF17831"/>
    </source>
</evidence>
<dbReference type="EC" id="1.2.4.1" evidence="3 9"/>
<dbReference type="Pfam" id="PF00456">
    <property type="entry name" value="Transketolase_N"/>
    <property type="match status" value="1"/>
</dbReference>
<dbReference type="GO" id="GO:0000287">
    <property type="term" value="F:magnesium ion binding"/>
    <property type="evidence" value="ECO:0007669"/>
    <property type="project" value="UniProtKB-ARBA"/>
</dbReference>
<keyword evidence="5 9" id="KW-0560">Oxidoreductase</keyword>